<evidence type="ECO:0000256" key="4">
    <source>
        <dbReference type="RuleBase" id="RU362028"/>
    </source>
</evidence>
<dbReference type="GO" id="GO:0140098">
    <property type="term" value="F:catalytic activity, acting on RNA"/>
    <property type="evidence" value="ECO:0007669"/>
    <property type="project" value="UniProtKB-ARBA"/>
</dbReference>
<dbReference type="PROSITE" id="PS01129">
    <property type="entry name" value="PSI_RLU"/>
    <property type="match status" value="1"/>
</dbReference>
<evidence type="ECO:0000256" key="3">
    <source>
        <dbReference type="PIRSR" id="PIRSR606225-1"/>
    </source>
</evidence>
<comment type="catalytic activity">
    <reaction evidence="1 4">
        <text>a uridine in RNA = a pseudouridine in RNA</text>
        <dbReference type="Rhea" id="RHEA:48348"/>
        <dbReference type="Rhea" id="RHEA-COMP:12068"/>
        <dbReference type="Rhea" id="RHEA-COMP:12069"/>
        <dbReference type="ChEBI" id="CHEBI:65314"/>
        <dbReference type="ChEBI" id="CHEBI:65315"/>
    </reaction>
</comment>
<dbReference type="GO" id="GO:0009982">
    <property type="term" value="F:pseudouridine synthase activity"/>
    <property type="evidence" value="ECO:0007669"/>
    <property type="project" value="InterPro"/>
</dbReference>
<dbReference type="PANTHER" id="PTHR21600">
    <property type="entry name" value="MITOCHONDRIAL RNA PSEUDOURIDINE SYNTHASE"/>
    <property type="match status" value="1"/>
</dbReference>
<dbReference type="EMBL" id="VBSX01000008">
    <property type="protein sequence ID" value="TLQ20008.1"/>
    <property type="molecule type" value="Genomic_DNA"/>
</dbReference>
<evidence type="ECO:0000256" key="2">
    <source>
        <dbReference type="ARBA" id="ARBA00010876"/>
    </source>
</evidence>
<dbReference type="InterPro" id="IPR006225">
    <property type="entry name" value="PsdUridine_synth_RluC/D"/>
</dbReference>
<dbReference type="InterPro" id="IPR006145">
    <property type="entry name" value="PsdUridine_synth_RsuA/RluA"/>
</dbReference>
<evidence type="ECO:0000313" key="7">
    <source>
        <dbReference type="Proteomes" id="UP000305100"/>
    </source>
</evidence>
<dbReference type="CDD" id="cd02869">
    <property type="entry name" value="PseudoU_synth_RluA_like"/>
    <property type="match status" value="1"/>
</dbReference>
<dbReference type="InterPro" id="IPR020103">
    <property type="entry name" value="PsdUridine_synth_cat_dom_sf"/>
</dbReference>
<reference evidence="6 7" key="1">
    <citation type="submission" date="2019-05" db="EMBL/GenBank/DDBJ databases">
        <title>The metagenome of a microbial culture collection derived from dairy environment covers the genomic content of the human microbiome.</title>
        <authorList>
            <person name="Roder T."/>
            <person name="Wuthrich D."/>
            <person name="Sattari Z."/>
            <person name="Von Ah U."/>
            <person name="Bar C."/>
            <person name="Ronchi F."/>
            <person name="Macpherson A.J."/>
            <person name="Ganal-Vonarburg S.C."/>
            <person name="Bruggmann R."/>
            <person name="Vergeres G."/>
        </authorList>
    </citation>
    <scope>NUCLEOTIDE SEQUENCE [LARGE SCALE GENOMIC DNA]</scope>
    <source>
        <strain evidence="6 7">FAM 1079</strain>
    </source>
</reference>
<organism evidence="6 7">
    <name type="scientific">Lentilactobacillus parafarraginis</name>
    <dbReference type="NCBI Taxonomy" id="390842"/>
    <lineage>
        <taxon>Bacteria</taxon>
        <taxon>Bacillati</taxon>
        <taxon>Bacillota</taxon>
        <taxon>Bacilli</taxon>
        <taxon>Lactobacillales</taxon>
        <taxon>Lactobacillaceae</taxon>
        <taxon>Lentilactobacillus</taxon>
    </lineage>
</organism>
<evidence type="ECO:0000256" key="1">
    <source>
        <dbReference type="ARBA" id="ARBA00000073"/>
    </source>
</evidence>
<dbReference type="OrthoDB" id="9807829at2"/>
<keyword evidence="4" id="KW-0413">Isomerase</keyword>
<dbReference type="NCBIfam" id="TIGR00005">
    <property type="entry name" value="rluA_subfam"/>
    <property type="match status" value="1"/>
</dbReference>
<sequence length="297" mass="33867">MTEFTWQYHGTVPIKVRTFIMGYGISRTLLKKIKYHGGQTLVNGEPSRVNRVLVSQDIVKVVLPPEPENDHLPASDLPIQIVFEDEHFLIVNKPAGVASVPAHNKANDSLVNRVKGYYERMGYANRKIHIATRLDKDTSGLVIFGKHHFAHSVLDKQLKDRQIQKTYLAIVAGTFSSAHFEIYLPIGRVPGSLVKRQVIWPGKMSVTEAWPVKRLVGHTLIRLRIHTGRTHQIRVHMSAIGHPLVGDWLYNPSDQSFPRQALHCAEVRFFNPFSGRYIDCHAPLPDDMKNYLARYER</sequence>
<dbReference type="InterPro" id="IPR006224">
    <property type="entry name" value="PsdUridine_synth_RluA-like_CS"/>
</dbReference>
<dbReference type="AlphaFoldDB" id="A0A5R9CXX4"/>
<dbReference type="GO" id="GO:0003723">
    <property type="term" value="F:RNA binding"/>
    <property type="evidence" value="ECO:0007669"/>
    <property type="project" value="InterPro"/>
</dbReference>
<comment type="function">
    <text evidence="4">Responsible for synthesis of pseudouridine from uracil.</text>
</comment>
<dbReference type="InterPro" id="IPR050188">
    <property type="entry name" value="RluA_PseudoU_synthase"/>
</dbReference>
<dbReference type="Pfam" id="PF00849">
    <property type="entry name" value="PseudoU_synth_2"/>
    <property type="match status" value="1"/>
</dbReference>
<dbReference type="Proteomes" id="UP000305100">
    <property type="component" value="Unassembled WGS sequence"/>
</dbReference>
<dbReference type="GO" id="GO:0000455">
    <property type="term" value="P:enzyme-directed rRNA pseudouridine synthesis"/>
    <property type="evidence" value="ECO:0007669"/>
    <property type="project" value="TreeGrafter"/>
</dbReference>
<dbReference type="PANTHER" id="PTHR21600:SF35">
    <property type="entry name" value="PSEUDOURIDINE SYNTHASE"/>
    <property type="match status" value="1"/>
</dbReference>
<dbReference type="SUPFAM" id="SSF55120">
    <property type="entry name" value="Pseudouridine synthase"/>
    <property type="match status" value="1"/>
</dbReference>
<dbReference type="EC" id="5.4.99.-" evidence="4"/>
<dbReference type="Gene3D" id="3.30.2350.10">
    <property type="entry name" value="Pseudouridine synthase"/>
    <property type="match status" value="1"/>
</dbReference>
<protein>
    <recommendedName>
        <fullName evidence="4">Pseudouridine synthase</fullName>
        <ecNumber evidence="4">5.4.99.-</ecNumber>
    </recommendedName>
</protein>
<dbReference type="RefSeq" id="WP_054733746.1">
    <property type="nucleotide sequence ID" value="NZ_VBSX01000008.1"/>
</dbReference>
<proteinExistence type="inferred from homology"/>
<accession>A0A5R9CXX4</accession>
<feature type="domain" description="Pseudouridine synthase RsuA/RluA-like" evidence="5">
    <location>
        <begin position="87"/>
        <end position="239"/>
    </location>
</feature>
<feature type="active site" evidence="3">
    <location>
        <position position="135"/>
    </location>
</feature>
<gene>
    <name evidence="6" type="ORF">FEZ41_04970</name>
</gene>
<comment type="caution">
    <text evidence="6">The sequence shown here is derived from an EMBL/GenBank/DDBJ whole genome shotgun (WGS) entry which is preliminary data.</text>
</comment>
<name>A0A5R9CXX4_9LACO</name>
<evidence type="ECO:0000313" key="6">
    <source>
        <dbReference type="EMBL" id="TLQ20008.1"/>
    </source>
</evidence>
<comment type="similarity">
    <text evidence="2 4">Belongs to the pseudouridine synthase RluA family.</text>
</comment>
<evidence type="ECO:0000259" key="5">
    <source>
        <dbReference type="Pfam" id="PF00849"/>
    </source>
</evidence>